<dbReference type="EMBL" id="SKCS01000145">
    <property type="protein sequence ID" value="TNN15621.1"/>
    <property type="molecule type" value="Genomic_DNA"/>
</dbReference>
<dbReference type="Gene3D" id="3.90.132.10">
    <property type="entry name" value="Leishmanolysin , domain 2"/>
    <property type="match status" value="1"/>
</dbReference>
<comment type="cofactor">
    <cofactor evidence="8">
        <name>Zn(2+)</name>
        <dbReference type="ChEBI" id="CHEBI:29105"/>
    </cofactor>
    <text evidence="8">Binds 1 zinc ion per subunit.</text>
</comment>
<keyword evidence="10" id="KW-1185">Reference proteome</keyword>
<dbReference type="PANTHER" id="PTHR10942">
    <property type="entry name" value="LEISHMANOLYSIN-LIKE PEPTIDASE"/>
    <property type="match status" value="1"/>
</dbReference>
<sequence length="269" mass="31505">MSAVHDPMAAVSNLTLFYFNETGWYYVNFLMAELWKWGRNQGCEFLYKSCGEFIKRQKMSGQQTSTWCDKVLSETSDVRCIPHTNAYGYCNLIKHSHYLNPEYRHFNNLANISTMEQQMMGGMDKFADFCPFMSVFTSINESPMNSHCEDTDNQKFQNMTYGQQHYGKKSRCFNFDTVFKESSNHISEAGCFRINCTLRHELQVKFNGKWHLCPKEGGTLLLPVDQYREDRLECPPFGDVCSVEEIKKRKQKRRNRISEDVNTIKTNRL</sequence>
<evidence type="ECO:0000256" key="3">
    <source>
        <dbReference type="ARBA" id="ARBA00022723"/>
    </source>
</evidence>
<evidence type="ECO:0000256" key="6">
    <source>
        <dbReference type="ARBA" id="ARBA00023049"/>
    </source>
</evidence>
<evidence type="ECO:0000256" key="7">
    <source>
        <dbReference type="ARBA" id="ARBA00039717"/>
    </source>
</evidence>
<keyword evidence="6 8" id="KW-0482">Metalloprotease</keyword>
<keyword evidence="5 8" id="KW-0862">Zinc</keyword>
<dbReference type="InterPro" id="IPR001577">
    <property type="entry name" value="Peptidase_M8"/>
</dbReference>
<accession>A0A4Z2DGN5</accession>
<dbReference type="GO" id="GO:0005737">
    <property type="term" value="C:cytoplasm"/>
    <property type="evidence" value="ECO:0007669"/>
    <property type="project" value="TreeGrafter"/>
</dbReference>
<evidence type="ECO:0000256" key="8">
    <source>
        <dbReference type="RuleBase" id="RU366077"/>
    </source>
</evidence>
<dbReference type="Pfam" id="PF01457">
    <property type="entry name" value="Peptidase_M8"/>
    <property type="match status" value="1"/>
</dbReference>
<dbReference type="PANTHER" id="PTHR10942:SF0">
    <property type="entry name" value="LEISHMANOLYSIN-LIKE PEPTIDASE"/>
    <property type="match status" value="1"/>
</dbReference>
<organism evidence="9 10">
    <name type="scientific">Schistosoma japonicum</name>
    <name type="common">Blood fluke</name>
    <dbReference type="NCBI Taxonomy" id="6182"/>
    <lineage>
        <taxon>Eukaryota</taxon>
        <taxon>Metazoa</taxon>
        <taxon>Spiralia</taxon>
        <taxon>Lophotrochozoa</taxon>
        <taxon>Platyhelminthes</taxon>
        <taxon>Trematoda</taxon>
        <taxon>Digenea</taxon>
        <taxon>Strigeidida</taxon>
        <taxon>Schistosomatoidea</taxon>
        <taxon>Schistosomatidae</taxon>
        <taxon>Schistosoma</taxon>
    </lineage>
</organism>
<dbReference type="Gene3D" id="2.10.55.10">
    <property type="entry name" value="Leishmanolysin domain 3"/>
    <property type="match status" value="1"/>
</dbReference>
<comment type="caution">
    <text evidence="9">The sequence shown here is derived from an EMBL/GenBank/DDBJ whole genome shotgun (WGS) entry which is preliminary data.</text>
</comment>
<evidence type="ECO:0000256" key="1">
    <source>
        <dbReference type="ARBA" id="ARBA00005860"/>
    </source>
</evidence>
<keyword evidence="4 8" id="KW-0378">Hydrolase</keyword>
<comment type="similarity">
    <text evidence="1 8">Belongs to the peptidase M8 family.</text>
</comment>
<dbReference type="SUPFAM" id="SSF55486">
    <property type="entry name" value="Metalloproteases ('zincins'), catalytic domain"/>
    <property type="match status" value="1"/>
</dbReference>
<keyword evidence="3 8" id="KW-0479">Metal-binding</keyword>
<dbReference type="GO" id="GO:0006508">
    <property type="term" value="P:proteolysis"/>
    <property type="evidence" value="ECO:0007669"/>
    <property type="project" value="UniProtKB-KW"/>
</dbReference>
<evidence type="ECO:0000256" key="5">
    <source>
        <dbReference type="ARBA" id="ARBA00022833"/>
    </source>
</evidence>
<evidence type="ECO:0000256" key="2">
    <source>
        <dbReference type="ARBA" id="ARBA00022670"/>
    </source>
</evidence>
<evidence type="ECO:0000256" key="4">
    <source>
        <dbReference type="ARBA" id="ARBA00022801"/>
    </source>
</evidence>
<protein>
    <recommendedName>
        <fullName evidence="7 8">Leishmanolysin-like peptidase</fullName>
        <ecNumber evidence="8">3.4.24.-</ecNumber>
    </recommendedName>
</protein>
<dbReference type="Proteomes" id="UP000311919">
    <property type="component" value="Unassembled WGS sequence"/>
</dbReference>
<dbReference type="GO" id="GO:0007155">
    <property type="term" value="P:cell adhesion"/>
    <property type="evidence" value="ECO:0007669"/>
    <property type="project" value="InterPro"/>
</dbReference>
<dbReference type="EC" id="3.4.24.-" evidence="8"/>
<evidence type="ECO:0000313" key="10">
    <source>
        <dbReference type="Proteomes" id="UP000311919"/>
    </source>
</evidence>
<gene>
    <name evidence="9" type="ORF">EWB00_001195</name>
</gene>
<dbReference type="GO" id="GO:0004222">
    <property type="term" value="F:metalloendopeptidase activity"/>
    <property type="evidence" value="ECO:0007669"/>
    <property type="project" value="UniProtKB-UniRule"/>
</dbReference>
<reference evidence="9 10" key="1">
    <citation type="submission" date="2019-03" db="EMBL/GenBank/DDBJ databases">
        <title>An improved genome assembly of the fluke Schistosoma japonicum.</title>
        <authorList>
            <person name="Hu W."/>
            <person name="Luo F."/>
            <person name="Yin M."/>
            <person name="Mo X."/>
            <person name="Sun C."/>
            <person name="Wu Q."/>
            <person name="Zhu B."/>
            <person name="Xiang M."/>
            <person name="Wang J."/>
            <person name="Wang Y."/>
            <person name="Zhang T."/>
            <person name="Xu B."/>
            <person name="Zheng H."/>
            <person name="Feng Z."/>
        </authorList>
    </citation>
    <scope>NUCLEOTIDE SEQUENCE [LARGE SCALE GENOMIC DNA]</scope>
    <source>
        <strain evidence="9">HuSjv2</strain>
        <tissue evidence="9">Worms</tissue>
    </source>
</reference>
<keyword evidence="2 8" id="KW-0645">Protease</keyword>
<dbReference type="OrthoDB" id="527990at2759"/>
<evidence type="ECO:0000313" key="9">
    <source>
        <dbReference type="EMBL" id="TNN15621.1"/>
    </source>
</evidence>
<dbReference type="Gene3D" id="2.30.34.10">
    <property type="entry name" value="Leishmanolysin domain 4"/>
    <property type="match status" value="1"/>
</dbReference>
<name>A0A4Z2DGN5_SCHJA</name>
<dbReference type="AlphaFoldDB" id="A0A4Z2DGN5"/>
<dbReference type="GO" id="GO:0046872">
    <property type="term" value="F:metal ion binding"/>
    <property type="evidence" value="ECO:0007669"/>
    <property type="project" value="UniProtKB-KW"/>
</dbReference>
<dbReference type="GO" id="GO:0016020">
    <property type="term" value="C:membrane"/>
    <property type="evidence" value="ECO:0007669"/>
    <property type="project" value="InterPro"/>
</dbReference>
<proteinExistence type="inferred from homology"/>